<protein>
    <submittedName>
        <fullName evidence="4">D-amino acid dehydrogenase</fullName>
        <ecNumber evidence="4">1.4.99.-</ecNumber>
    </submittedName>
</protein>
<dbReference type="PANTHER" id="PTHR13847:SF280">
    <property type="entry name" value="D-AMINO ACID DEHYDROGENASE"/>
    <property type="match status" value="1"/>
</dbReference>
<dbReference type="RefSeq" id="WP_368803990.1">
    <property type="nucleotide sequence ID" value="NZ_JAZHFV010000006.1"/>
</dbReference>
<comment type="caution">
    <text evidence="4">The sequence shown here is derived from an EMBL/GenBank/DDBJ whole genome shotgun (WGS) entry which is preliminary data.</text>
</comment>
<keyword evidence="2 4" id="KW-0560">Oxidoreductase</keyword>
<dbReference type="SUPFAM" id="SSF54373">
    <property type="entry name" value="FAD-linked reductases, C-terminal domain"/>
    <property type="match status" value="1"/>
</dbReference>
<dbReference type="EMBL" id="JAZHFV010000006">
    <property type="protein sequence ID" value="MEX4009008.1"/>
    <property type="molecule type" value="Genomic_DNA"/>
</dbReference>
<dbReference type="InterPro" id="IPR006076">
    <property type="entry name" value="FAD-dep_OxRdtase"/>
</dbReference>
<sequence>MRIAVIGAGIIGMTTAYFLRREGYAVTVIDRQSEPGIETSKANGAQLSYSFVAPLADPGVLPKLPSWLTDRDAPLHFRLRADPQQWRWGLSFLRACQRATARRVTMELLELGISSRELLRKMVADEGFDFDFSPSGKLLVYEDDATYAKARAQMAFQDGSGGEHSVLTTQACLDMEPTLAQSGRGIVGGIFLPEEDAGDCLKLCAQLHRKLAHPASGVDFHFDTEVRGLKLEGGRVAALDTSAGSLQADGYVIANGLGAQRLSTQAGFNPLIYPLKGYSLTYQLTPESQAPRLSVSDIRTKVVYARLGDRLRVAGMVDIGDGDAGIRSRRIELLKTQVHDFLPQLAPAAEPEPWAGLRPARPDSTPLIGATPYTNLWINAGHGSLGFTLAAGSAGLLRDRIARRPTAIREGKFALH</sequence>
<evidence type="ECO:0000259" key="3">
    <source>
        <dbReference type="Pfam" id="PF01266"/>
    </source>
</evidence>
<dbReference type="InterPro" id="IPR036188">
    <property type="entry name" value="FAD/NAD-bd_sf"/>
</dbReference>
<evidence type="ECO:0000313" key="5">
    <source>
        <dbReference type="Proteomes" id="UP001559025"/>
    </source>
</evidence>
<evidence type="ECO:0000256" key="1">
    <source>
        <dbReference type="ARBA" id="ARBA00009410"/>
    </source>
</evidence>
<accession>A0ABV3WWE8</accession>
<dbReference type="Pfam" id="PF01266">
    <property type="entry name" value="DAO"/>
    <property type="match status" value="1"/>
</dbReference>
<keyword evidence="5" id="KW-1185">Reference proteome</keyword>
<dbReference type="Proteomes" id="UP001559025">
    <property type="component" value="Unassembled WGS sequence"/>
</dbReference>
<dbReference type="Gene3D" id="3.50.50.60">
    <property type="entry name" value="FAD/NAD(P)-binding domain"/>
    <property type="match status" value="2"/>
</dbReference>
<proteinExistence type="inferred from homology"/>
<gene>
    <name evidence="4" type="ORF">V1479_16985</name>
</gene>
<dbReference type="GO" id="GO:0016491">
    <property type="term" value="F:oxidoreductase activity"/>
    <property type="evidence" value="ECO:0007669"/>
    <property type="project" value="UniProtKB-KW"/>
</dbReference>
<evidence type="ECO:0000313" key="4">
    <source>
        <dbReference type="EMBL" id="MEX4009008.1"/>
    </source>
</evidence>
<feature type="domain" description="FAD dependent oxidoreductase" evidence="3">
    <location>
        <begin position="2"/>
        <end position="399"/>
    </location>
</feature>
<organism evidence="4 5">
    <name type="scientific">Neoaquamicrobium sediminum</name>
    <dbReference type="NCBI Taxonomy" id="1849104"/>
    <lineage>
        <taxon>Bacteria</taxon>
        <taxon>Pseudomonadati</taxon>
        <taxon>Pseudomonadota</taxon>
        <taxon>Alphaproteobacteria</taxon>
        <taxon>Hyphomicrobiales</taxon>
        <taxon>Phyllobacteriaceae</taxon>
        <taxon>Neoaquamicrobium</taxon>
    </lineage>
</organism>
<dbReference type="Gene3D" id="3.30.9.10">
    <property type="entry name" value="D-Amino Acid Oxidase, subunit A, domain 2"/>
    <property type="match status" value="1"/>
</dbReference>
<comment type="similarity">
    <text evidence="1">Belongs to the DadA oxidoreductase family.</text>
</comment>
<dbReference type="EC" id="1.4.99.-" evidence="4"/>
<dbReference type="SUPFAM" id="SSF51905">
    <property type="entry name" value="FAD/NAD(P)-binding domain"/>
    <property type="match status" value="1"/>
</dbReference>
<reference evidence="4 5" key="1">
    <citation type="submission" date="2024-01" db="EMBL/GenBank/DDBJ databases">
        <title>New evidence supports the origin of RcGTA from prophage.</title>
        <authorList>
            <person name="Xu Y."/>
            <person name="Liu B."/>
            <person name="Chen F."/>
        </authorList>
    </citation>
    <scope>NUCLEOTIDE SEQUENCE [LARGE SCALE GENOMIC DNA]</scope>
    <source>
        <strain evidence="4 5">CBW1107-2</strain>
    </source>
</reference>
<name>A0ABV3WWE8_9HYPH</name>
<evidence type="ECO:0000256" key="2">
    <source>
        <dbReference type="ARBA" id="ARBA00023002"/>
    </source>
</evidence>
<dbReference type="NCBIfam" id="NF001933">
    <property type="entry name" value="PRK00711.1"/>
    <property type="match status" value="1"/>
</dbReference>
<dbReference type="PANTHER" id="PTHR13847">
    <property type="entry name" value="SARCOSINE DEHYDROGENASE-RELATED"/>
    <property type="match status" value="1"/>
</dbReference>